<evidence type="ECO:0000256" key="2">
    <source>
        <dbReference type="ARBA" id="ARBA00022448"/>
    </source>
</evidence>
<dbReference type="InterPro" id="IPR036249">
    <property type="entry name" value="Thioredoxin-like_sf"/>
</dbReference>
<comment type="similarity">
    <text evidence="1">Belongs to the glutaredoxin family.</text>
</comment>
<dbReference type="PROSITE" id="PS51354">
    <property type="entry name" value="GLUTAREDOXIN_2"/>
    <property type="match status" value="1"/>
</dbReference>
<proteinExistence type="inferred from homology"/>
<accession>A0A0N5AX39</accession>
<dbReference type="PANTHER" id="PTHR46679:SF1">
    <property type="entry name" value="GLUTAREDOXIN-2, MITOCHONDRIAL"/>
    <property type="match status" value="1"/>
</dbReference>
<dbReference type="Proteomes" id="UP000046393">
    <property type="component" value="Unplaced"/>
</dbReference>
<dbReference type="Gene3D" id="3.40.30.10">
    <property type="entry name" value="Glutaredoxin"/>
    <property type="match status" value="1"/>
</dbReference>
<dbReference type="WBParaSite" id="SMUV_0000950701-mRNA-1">
    <property type="protein sequence ID" value="SMUV_0000950701-mRNA-1"/>
    <property type="gene ID" value="SMUV_0000950701"/>
</dbReference>
<dbReference type="SUPFAM" id="SSF52833">
    <property type="entry name" value="Thioredoxin-like"/>
    <property type="match status" value="1"/>
</dbReference>
<sequence length="583" mass="64814">MIFAYSVPQIYVCDKFDLANGYGTQQQQYVGYAQQNANTFSEYSGYNIPSATAYPNQLQPVNNYPAAQSLYGASSVNIYPPVTPSINYLSSPVQQQPYNQYSNSLNFNSLQQPAYTTTQQTYTLNSNLQQQQQNHQPFYGNNDNSQFSSYGYSLNKPLTTQLQSSATYPNLQSYQTLTYNSRPTVTAASASAHLNKDNYNLYSNYYGNYKAANSDLDQKNLQRYSQYLDILQKHYGIQLPETNKNIATATVSSISPYSYNGNYENLNGYNNNNYNSITNPTYPSSAVYGYQQLETSGNEHSTPSSPVIASTLVSRLSSSADIYGQSPYIHPSEQAATASIPAAQSLSNVQISPAVIQPQSIAASGYNPYINANSIVDYGNQPYRPTSAQSIYENNESISGANYKNIVNTTASNTKNANELNNYQNINTEVSSTTLINAPATRQTFSYTTSAPITQSISAVQSKEDTKPMTTISTLTQQIRRLPAVFYVDSRNPDAQRLEQLLRETYGLPLVAFYVDKLDDASTVEKLLHQLTAHKGLPYLFICGTFIGSQQHIDNYHKNGQVPQLVEYVCSDEQKKRKKKTSS</sequence>
<keyword evidence="3" id="KW-0249">Electron transport</keyword>
<evidence type="ECO:0000256" key="3">
    <source>
        <dbReference type="ARBA" id="ARBA00022982"/>
    </source>
</evidence>
<evidence type="ECO:0000256" key="1">
    <source>
        <dbReference type="ARBA" id="ARBA00007787"/>
    </source>
</evidence>
<dbReference type="STRING" id="451379.A0A0N5AX39"/>
<dbReference type="PANTHER" id="PTHR46679">
    <property type="match status" value="1"/>
</dbReference>
<protein>
    <submittedName>
        <fullName evidence="7">Glutaredoxin domain-containing protein</fullName>
    </submittedName>
</protein>
<keyword evidence="2" id="KW-0813">Transport</keyword>
<evidence type="ECO:0000313" key="7">
    <source>
        <dbReference type="WBParaSite" id="SMUV_0000950701-mRNA-1"/>
    </source>
</evidence>
<organism evidence="6 7">
    <name type="scientific">Syphacia muris</name>
    <dbReference type="NCBI Taxonomy" id="451379"/>
    <lineage>
        <taxon>Eukaryota</taxon>
        <taxon>Metazoa</taxon>
        <taxon>Ecdysozoa</taxon>
        <taxon>Nematoda</taxon>
        <taxon>Chromadorea</taxon>
        <taxon>Rhabditida</taxon>
        <taxon>Spirurina</taxon>
        <taxon>Oxyuridomorpha</taxon>
        <taxon>Oxyuroidea</taxon>
        <taxon>Oxyuridae</taxon>
        <taxon>Syphacia</taxon>
    </lineage>
</organism>
<keyword evidence="6" id="KW-1185">Reference proteome</keyword>
<dbReference type="AlphaFoldDB" id="A0A0N5AX39"/>
<reference evidence="7" key="1">
    <citation type="submission" date="2017-02" db="UniProtKB">
        <authorList>
            <consortium name="WormBaseParasite"/>
        </authorList>
    </citation>
    <scope>IDENTIFICATION</scope>
</reference>
<evidence type="ECO:0000256" key="4">
    <source>
        <dbReference type="ARBA" id="ARBA00023157"/>
    </source>
</evidence>
<name>A0A0N5AX39_9BILA</name>
<dbReference type="GO" id="GO:0005739">
    <property type="term" value="C:mitochondrion"/>
    <property type="evidence" value="ECO:0007669"/>
    <property type="project" value="TreeGrafter"/>
</dbReference>
<evidence type="ECO:0000313" key="6">
    <source>
        <dbReference type="Proteomes" id="UP000046393"/>
    </source>
</evidence>
<evidence type="ECO:0000256" key="5">
    <source>
        <dbReference type="ARBA" id="ARBA00023284"/>
    </source>
</evidence>
<dbReference type="GO" id="GO:0015035">
    <property type="term" value="F:protein-disulfide reductase activity"/>
    <property type="evidence" value="ECO:0007669"/>
    <property type="project" value="TreeGrafter"/>
</dbReference>
<keyword evidence="5" id="KW-0676">Redox-active center</keyword>
<keyword evidence="4" id="KW-1015">Disulfide bond</keyword>